<feature type="transmembrane region" description="Helical" evidence="1">
    <location>
        <begin position="100"/>
        <end position="122"/>
    </location>
</feature>
<feature type="transmembrane region" description="Helical" evidence="1">
    <location>
        <begin position="26"/>
        <end position="44"/>
    </location>
</feature>
<dbReference type="EMBL" id="BAABCN010000002">
    <property type="protein sequence ID" value="GAA3870786.1"/>
    <property type="molecule type" value="Genomic_DNA"/>
</dbReference>
<keyword evidence="1" id="KW-0472">Membrane</keyword>
<evidence type="ECO:0000313" key="3">
    <source>
        <dbReference type="Proteomes" id="UP001501803"/>
    </source>
</evidence>
<comment type="caution">
    <text evidence="2">The sequence shown here is derived from an EMBL/GenBank/DDBJ whole genome shotgun (WGS) entry which is preliminary data.</text>
</comment>
<organism evidence="2 3">
    <name type="scientific">Leifsonia kafniensis</name>
    <dbReference type="NCBI Taxonomy" id="475957"/>
    <lineage>
        <taxon>Bacteria</taxon>
        <taxon>Bacillati</taxon>
        <taxon>Actinomycetota</taxon>
        <taxon>Actinomycetes</taxon>
        <taxon>Micrococcales</taxon>
        <taxon>Microbacteriaceae</taxon>
        <taxon>Leifsonia</taxon>
    </lineage>
</organism>
<accession>A0ABP7KA31</accession>
<dbReference type="RefSeq" id="WP_345063493.1">
    <property type="nucleotide sequence ID" value="NZ_BAABCN010000002.1"/>
</dbReference>
<keyword evidence="3" id="KW-1185">Reference proteome</keyword>
<gene>
    <name evidence="2" type="ORF">GCM10022381_12400</name>
</gene>
<name>A0ABP7KA31_9MICO</name>
<evidence type="ECO:0008006" key="4">
    <source>
        <dbReference type="Google" id="ProtNLM"/>
    </source>
</evidence>
<evidence type="ECO:0000313" key="2">
    <source>
        <dbReference type="EMBL" id="GAA3870786.1"/>
    </source>
</evidence>
<keyword evidence="1" id="KW-0812">Transmembrane</keyword>
<keyword evidence="1" id="KW-1133">Transmembrane helix</keyword>
<feature type="transmembrane region" description="Helical" evidence="1">
    <location>
        <begin position="64"/>
        <end position="88"/>
    </location>
</feature>
<dbReference type="Proteomes" id="UP001501803">
    <property type="component" value="Unassembled WGS sequence"/>
</dbReference>
<proteinExistence type="predicted"/>
<protein>
    <recommendedName>
        <fullName evidence="4">Bacitracin resistance protein</fullName>
    </recommendedName>
</protein>
<reference evidence="3" key="1">
    <citation type="journal article" date="2019" name="Int. J. Syst. Evol. Microbiol.">
        <title>The Global Catalogue of Microorganisms (GCM) 10K type strain sequencing project: providing services to taxonomists for standard genome sequencing and annotation.</title>
        <authorList>
            <consortium name="The Broad Institute Genomics Platform"/>
            <consortium name="The Broad Institute Genome Sequencing Center for Infectious Disease"/>
            <person name="Wu L."/>
            <person name="Ma J."/>
        </authorList>
    </citation>
    <scope>NUCLEOTIDE SEQUENCE [LARGE SCALE GENOMIC DNA]</scope>
    <source>
        <strain evidence="3">JCM 17021</strain>
    </source>
</reference>
<evidence type="ECO:0000256" key="1">
    <source>
        <dbReference type="SAM" id="Phobius"/>
    </source>
</evidence>
<sequence length="127" mass="13606">MSETTSASSGSDVAEGAATRSRTPRWITIALAVLFGLFYVYDMWEAIGNLVGLNLTAQSLDTQLSGFGWTVLIFAVLMPLLVFTIAFVVGRRRSAGAQAVIFFVGLCLVAVLSIDILVMFGLGRLIV</sequence>